<evidence type="ECO:0000256" key="1">
    <source>
        <dbReference type="ARBA" id="ARBA00000213"/>
    </source>
</evidence>
<reference evidence="10 11" key="1">
    <citation type="submission" date="2018-11" db="EMBL/GenBank/DDBJ databases">
        <title>Sequencing the genomes of 1000 actinobacteria strains.</title>
        <authorList>
            <person name="Klenk H.-P."/>
        </authorList>
    </citation>
    <scope>NUCLEOTIDE SEQUENCE [LARGE SCALE GENOMIC DNA]</scope>
    <source>
        <strain evidence="10 11">DSM 13521</strain>
    </source>
</reference>
<dbReference type="InterPro" id="IPR014711">
    <property type="entry name" value="TopoI_cat_a-hlx-sub_euk"/>
</dbReference>
<comment type="caution">
    <text evidence="10">The sequence shown here is derived from an EMBL/GenBank/DDBJ whole genome shotgun (WGS) entry which is preliminary data.</text>
</comment>
<keyword evidence="6 10" id="KW-0413">Isomerase</keyword>
<dbReference type="SUPFAM" id="SSF56349">
    <property type="entry name" value="DNA breaking-rejoining enzymes"/>
    <property type="match status" value="2"/>
</dbReference>
<feature type="domain" description="DNA topoisomerase I catalytic core eukaryotic-type" evidence="8">
    <location>
        <begin position="255"/>
        <end position="327"/>
    </location>
</feature>
<name>A0A3N2DB56_9MICO</name>
<evidence type="ECO:0000256" key="4">
    <source>
        <dbReference type="ARBA" id="ARBA00023029"/>
    </source>
</evidence>
<dbReference type="EC" id="5.6.2.1" evidence="3"/>
<proteinExistence type="inferred from homology"/>
<protein>
    <recommendedName>
        <fullName evidence="3">DNA topoisomerase</fullName>
        <ecNumber evidence="3">5.6.2.1</ecNumber>
    </recommendedName>
</protein>
<comment type="catalytic activity">
    <reaction evidence="1">
        <text>ATP-independent breakage of single-stranded DNA, followed by passage and rejoining.</text>
        <dbReference type="EC" id="5.6.2.1"/>
    </reaction>
</comment>
<dbReference type="EMBL" id="RKHQ01000001">
    <property type="protein sequence ID" value="ROR97041.1"/>
    <property type="molecule type" value="Genomic_DNA"/>
</dbReference>
<dbReference type="PROSITE" id="PS52038">
    <property type="entry name" value="TOPO_IB_2"/>
    <property type="match status" value="1"/>
</dbReference>
<dbReference type="SUPFAM" id="SSF55869">
    <property type="entry name" value="DNA topoisomerase I domain"/>
    <property type="match status" value="1"/>
</dbReference>
<evidence type="ECO:0000313" key="10">
    <source>
        <dbReference type="EMBL" id="ROR97041.1"/>
    </source>
</evidence>
<organism evidence="10 11">
    <name type="scientific">Salana multivorans</name>
    <dbReference type="NCBI Taxonomy" id="120377"/>
    <lineage>
        <taxon>Bacteria</taxon>
        <taxon>Bacillati</taxon>
        <taxon>Actinomycetota</taxon>
        <taxon>Actinomycetes</taxon>
        <taxon>Micrococcales</taxon>
        <taxon>Beutenbergiaceae</taxon>
        <taxon>Salana</taxon>
    </lineage>
</organism>
<dbReference type="Gene3D" id="1.10.132.120">
    <property type="match status" value="1"/>
</dbReference>
<dbReference type="InterPro" id="IPR011010">
    <property type="entry name" value="DNA_brk_join_enz"/>
</dbReference>
<accession>A0A3N2DB56</accession>
<feature type="region of interest" description="Disordered" evidence="7">
    <location>
        <begin position="200"/>
        <end position="234"/>
    </location>
</feature>
<evidence type="ECO:0000313" key="11">
    <source>
        <dbReference type="Proteomes" id="UP000275356"/>
    </source>
</evidence>
<dbReference type="Gene3D" id="3.30.66.10">
    <property type="entry name" value="DNA topoisomerase I domain"/>
    <property type="match status" value="1"/>
</dbReference>
<dbReference type="InterPro" id="IPR035447">
    <property type="entry name" value="DNA_topo_I_N_sf"/>
</dbReference>
<gene>
    <name evidence="10" type="ORF">EDD28_1634</name>
</gene>
<dbReference type="InterPro" id="IPR013500">
    <property type="entry name" value="TopoI_cat_euk"/>
</dbReference>
<feature type="domain" description="DNA topoisomerase I catalytic core eukaryotic-type" evidence="8">
    <location>
        <begin position="83"/>
        <end position="183"/>
    </location>
</feature>
<dbReference type="AlphaFoldDB" id="A0A3N2DB56"/>
<dbReference type="Gene3D" id="3.90.15.10">
    <property type="entry name" value="Topoisomerase I, Chain A, domain 3"/>
    <property type="match status" value="1"/>
</dbReference>
<evidence type="ECO:0000259" key="9">
    <source>
        <dbReference type="Pfam" id="PF21338"/>
    </source>
</evidence>
<dbReference type="InterPro" id="IPR001631">
    <property type="entry name" value="TopoI"/>
</dbReference>
<dbReference type="InterPro" id="IPR049331">
    <property type="entry name" value="Top1B_N_bact"/>
</dbReference>
<feature type="domain" description="DNA topoisomerase IB N-terminal" evidence="9">
    <location>
        <begin position="24"/>
        <end position="70"/>
    </location>
</feature>
<dbReference type="RefSeq" id="WP_245967968.1">
    <property type="nucleotide sequence ID" value="NZ_CALFQU010000010.1"/>
</dbReference>
<dbReference type="Pfam" id="PF21338">
    <property type="entry name" value="Top1B_N_bact"/>
    <property type="match status" value="1"/>
</dbReference>
<dbReference type="GO" id="GO:0003677">
    <property type="term" value="F:DNA binding"/>
    <property type="evidence" value="ECO:0007669"/>
    <property type="project" value="UniProtKB-KW"/>
</dbReference>
<dbReference type="GO" id="GO:0003917">
    <property type="term" value="F:DNA topoisomerase type I (single strand cut, ATP-independent) activity"/>
    <property type="evidence" value="ECO:0007669"/>
    <property type="project" value="UniProtKB-EC"/>
</dbReference>
<feature type="compositionally biased region" description="Low complexity" evidence="7">
    <location>
        <begin position="209"/>
        <end position="229"/>
    </location>
</feature>
<evidence type="ECO:0000256" key="6">
    <source>
        <dbReference type="ARBA" id="ARBA00023235"/>
    </source>
</evidence>
<comment type="similarity">
    <text evidence="2">Belongs to the type IB topoisomerase family.</text>
</comment>
<evidence type="ECO:0000256" key="2">
    <source>
        <dbReference type="ARBA" id="ARBA00006645"/>
    </source>
</evidence>
<dbReference type="PRINTS" id="PR00416">
    <property type="entry name" value="EUTPISMRASEI"/>
</dbReference>
<dbReference type="Proteomes" id="UP000275356">
    <property type="component" value="Unassembled WGS sequence"/>
</dbReference>
<feature type="region of interest" description="Disordered" evidence="7">
    <location>
        <begin position="1"/>
        <end position="28"/>
    </location>
</feature>
<keyword evidence="5" id="KW-0238">DNA-binding</keyword>
<evidence type="ECO:0000256" key="3">
    <source>
        <dbReference type="ARBA" id="ARBA00012891"/>
    </source>
</evidence>
<sequence length="360" mass="39728">MPRLRRSRLSGPGYTRTGTGTGAHYLDPDGRPVTDAELVARFDALVLPPAWTDVWLCPQANGHIQATGVDAAGRTQYLYHPAWRARMDAIKFDRALDLAEVLPAARGRVRRNLREDGFTRERALAAGFRMLDEASLRVGSEKYALEHGSFGLASLLWRHATVTGSTVALDFPAKSRHRWQSEIVDDDLAAYVRERRRRAARAARDRSGARPTATTTATGADAAAGADETAPIDPRDIESSNLRLLAYLRSRRWRSISPEDINDEVREQTGGDFTAKDFRTLHGTVTVARYLAAAGPVTSDARRARVVAAAMRAAAEVLNNTPAVARASYVDPRVVDQYHRGRTIDPTRNPERELLVLLRG</sequence>
<dbReference type="GO" id="GO:0006265">
    <property type="term" value="P:DNA topological change"/>
    <property type="evidence" value="ECO:0007669"/>
    <property type="project" value="InterPro"/>
</dbReference>
<evidence type="ECO:0000256" key="7">
    <source>
        <dbReference type="SAM" id="MobiDB-lite"/>
    </source>
</evidence>
<keyword evidence="11" id="KW-1185">Reference proteome</keyword>
<evidence type="ECO:0000259" key="8">
    <source>
        <dbReference type="Pfam" id="PF01028"/>
    </source>
</evidence>
<evidence type="ECO:0000256" key="5">
    <source>
        <dbReference type="ARBA" id="ARBA00023125"/>
    </source>
</evidence>
<keyword evidence="4" id="KW-0799">Topoisomerase</keyword>
<dbReference type="Pfam" id="PF01028">
    <property type="entry name" value="Topoisom_I"/>
    <property type="match status" value="2"/>
</dbReference>